<dbReference type="Pfam" id="PF03186">
    <property type="entry name" value="CobD_Cbib"/>
    <property type="match status" value="1"/>
</dbReference>
<dbReference type="HAMAP" id="MF_00024">
    <property type="entry name" value="CobD_CbiB"/>
    <property type="match status" value="1"/>
</dbReference>
<dbReference type="EMBL" id="FORX01000003">
    <property type="protein sequence ID" value="SFJ43752.1"/>
    <property type="molecule type" value="Genomic_DNA"/>
</dbReference>
<feature type="transmembrane region" description="Helical" evidence="9">
    <location>
        <begin position="61"/>
        <end position="80"/>
    </location>
</feature>
<comment type="similarity">
    <text evidence="3 9">Belongs to the CobD/CbiB family.</text>
</comment>
<evidence type="ECO:0000256" key="4">
    <source>
        <dbReference type="ARBA" id="ARBA00022475"/>
    </source>
</evidence>
<accession>A0A1I3RD45</accession>
<keyword evidence="11" id="KW-1185">Reference proteome</keyword>
<feature type="transmembrane region" description="Helical" evidence="9">
    <location>
        <begin position="160"/>
        <end position="178"/>
    </location>
</feature>
<gene>
    <name evidence="9" type="primary">cobD</name>
    <name evidence="10" type="ORF">SAMN04488082_103108</name>
</gene>
<evidence type="ECO:0000313" key="10">
    <source>
        <dbReference type="EMBL" id="SFJ43752.1"/>
    </source>
</evidence>
<dbReference type="NCBIfam" id="TIGR00380">
    <property type="entry name" value="cobal_cbiB"/>
    <property type="match status" value="1"/>
</dbReference>
<comment type="subcellular location">
    <subcellularLocation>
        <location evidence="1 9">Cell membrane</location>
        <topology evidence="1 9">Multi-pass membrane protein</topology>
    </subcellularLocation>
</comment>
<dbReference type="AlphaFoldDB" id="A0A1I3RD45"/>
<comment type="function">
    <text evidence="9">Converts cobyric acid to cobinamide by the addition of aminopropanol on the F carboxylic group.</text>
</comment>
<evidence type="ECO:0000256" key="7">
    <source>
        <dbReference type="ARBA" id="ARBA00022989"/>
    </source>
</evidence>
<dbReference type="InterPro" id="IPR004485">
    <property type="entry name" value="Cobalamin_biosynth_CobD/CbiB"/>
</dbReference>
<organism evidence="10 11">
    <name type="scientific">Desulfomicrobium apsheronum</name>
    <dbReference type="NCBI Taxonomy" id="52560"/>
    <lineage>
        <taxon>Bacteria</taxon>
        <taxon>Pseudomonadati</taxon>
        <taxon>Thermodesulfobacteriota</taxon>
        <taxon>Desulfovibrionia</taxon>
        <taxon>Desulfovibrionales</taxon>
        <taxon>Desulfomicrobiaceae</taxon>
        <taxon>Desulfomicrobium</taxon>
    </lineage>
</organism>
<keyword evidence="7 9" id="KW-1133">Transmembrane helix</keyword>
<protein>
    <recommendedName>
        <fullName evidence="9">Cobalamin biosynthesis protein CobD</fullName>
    </recommendedName>
</protein>
<feature type="transmembrane region" description="Helical" evidence="9">
    <location>
        <begin position="86"/>
        <end position="106"/>
    </location>
</feature>
<keyword evidence="8 9" id="KW-0472">Membrane</keyword>
<keyword evidence="4 9" id="KW-1003">Cell membrane</keyword>
<dbReference type="PANTHER" id="PTHR34308:SF1">
    <property type="entry name" value="COBALAMIN BIOSYNTHESIS PROTEIN CBIB"/>
    <property type="match status" value="1"/>
</dbReference>
<sequence length="323" mass="34936">MPDTLYNLPLNLSLLVFLLGCVALDLLFGDPRDWPHPVRLIGKMLERLEDWAKSFFLGPRIGGALSVAAVALGCALMVRLLTGLPLVGEILALYLGYAGLALGCLVRETNTVLALLEGGRLAAARAHLAGLVSRDTEDMTEDEVCRALGETLAENFNDGFVAPLFWLCIMGPAALWAYKAVSTVDSMWGYRTQRFEELGKAGARADDILAWLPARLAAISIWATGWLLLRPAAWERIARDARSMDSPNAGWPMSAAAHVAGVSMGGPTRYFGEIKDKPFLGPLGVTWSPARIRGMLRTLLPAALLCTVVLTITGSYLGWWSLG</sequence>
<reference evidence="11" key="1">
    <citation type="submission" date="2016-10" db="EMBL/GenBank/DDBJ databases">
        <authorList>
            <person name="Varghese N."/>
            <person name="Submissions S."/>
        </authorList>
    </citation>
    <scope>NUCLEOTIDE SEQUENCE [LARGE SCALE GENOMIC DNA]</scope>
    <source>
        <strain evidence="11">DSM 5918</strain>
    </source>
</reference>
<dbReference type="PANTHER" id="PTHR34308">
    <property type="entry name" value="COBALAMIN BIOSYNTHESIS PROTEIN CBIB"/>
    <property type="match status" value="1"/>
</dbReference>
<evidence type="ECO:0000256" key="9">
    <source>
        <dbReference type="HAMAP-Rule" id="MF_00024"/>
    </source>
</evidence>
<dbReference type="GO" id="GO:0015420">
    <property type="term" value="F:ABC-type vitamin B12 transporter activity"/>
    <property type="evidence" value="ECO:0007669"/>
    <property type="project" value="UniProtKB-UniRule"/>
</dbReference>
<keyword evidence="6 9" id="KW-0812">Transmembrane</keyword>
<keyword evidence="5 9" id="KW-0169">Cobalamin biosynthesis</keyword>
<evidence type="ECO:0000256" key="3">
    <source>
        <dbReference type="ARBA" id="ARBA00006263"/>
    </source>
</evidence>
<dbReference type="GO" id="GO:0009236">
    <property type="term" value="P:cobalamin biosynthetic process"/>
    <property type="evidence" value="ECO:0007669"/>
    <property type="project" value="UniProtKB-UniRule"/>
</dbReference>
<dbReference type="RefSeq" id="WP_092372965.1">
    <property type="nucleotide sequence ID" value="NZ_FORX01000003.1"/>
</dbReference>
<evidence type="ECO:0000256" key="1">
    <source>
        <dbReference type="ARBA" id="ARBA00004651"/>
    </source>
</evidence>
<proteinExistence type="inferred from homology"/>
<evidence type="ECO:0000256" key="8">
    <source>
        <dbReference type="ARBA" id="ARBA00023136"/>
    </source>
</evidence>
<dbReference type="STRING" id="52560.SAMN04488082_103108"/>
<comment type="pathway">
    <text evidence="2 9">Cofactor biosynthesis; adenosylcobalamin biosynthesis.</text>
</comment>
<evidence type="ECO:0000313" key="11">
    <source>
        <dbReference type="Proteomes" id="UP000198635"/>
    </source>
</evidence>
<name>A0A1I3RD45_9BACT</name>
<dbReference type="OrthoDB" id="9811967at2"/>
<dbReference type="Proteomes" id="UP000198635">
    <property type="component" value="Unassembled WGS sequence"/>
</dbReference>
<evidence type="ECO:0000256" key="5">
    <source>
        <dbReference type="ARBA" id="ARBA00022573"/>
    </source>
</evidence>
<dbReference type="GO" id="GO:0005886">
    <property type="term" value="C:plasma membrane"/>
    <property type="evidence" value="ECO:0007669"/>
    <property type="project" value="UniProtKB-SubCell"/>
</dbReference>
<evidence type="ECO:0000256" key="2">
    <source>
        <dbReference type="ARBA" id="ARBA00004953"/>
    </source>
</evidence>
<dbReference type="GO" id="GO:0048472">
    <property type="term" value="F:threonine-phosphate decarboxylase activity"/>
    <property type="evidence" value="ECO:0007669"/>
    <property type="project" value="InterPro"/>
</dbReference>
<feature type="transmembrane region" description="Helical" evidence="9">
    <location>
        <begin position="12"/>
        <end position="29"/>
    </location>
</feature>
<evidence type="ECO:0000256" key="6">
    <source>
        <dbReference type="ARBA" id="ARBA00022692"/>
    </source>
</evidence>
<dbReference type="UniPathway" id="UPA00148"/>
<feature type="transmembrane region" description="Helical" evidence="9">
    <location>
        <begin position="299"/>
        <end position="319"/>
    </location>
</feature>